<name>A0AC61TRW0_9CAUD</name>
<evidence type="ECO:0000313" key="1">
    <source>
        <dbReference type="EMBL" id="UNH58428.1"/>
    </source>
</evidence>
<sequence length="260" mass="28996">MAEIYCVCMNKGGVGKTTIITNLAGVFSFNDDKKILIVDTDGQGNSAISFRYNPSDFEDSVYDVFMGTKTVKEAVTKIDDNIDLLPANQDMNFLEFDLLPNIKDIDKPFHILKNALKQVEDEYDYIFIDTPPSMGLVTGNVLVASQHVLLPFVPEMFNVKGLIRVVQAINDFKESENKDLNILGVIGIMVDKRTTLHGVMLEQAREYCANNGIKFFNTIIPKSIVFANAVAYSDRPAVWESKNSKAVSSYFKIGEEIING</sequence>
<protein>
    <submittedName>
        <fullName evidence="1">ParA family protein</fullName>
    </submittedName>
</protein>
<dbReference type="Proteomes" id="UP000829276">
    <property type="component" value="Segment"/>
</dbReference>
<keyword evidence="2" id="KW-1185">Reference proteome</keyword>
<accession>A0AC61TRW0</accession>
<organism evidence="1 2">
    <name type="scientific">Bacillus phage vB_BsuS_PJN02</name>
    <dbReference type="NCBI Taxonomy" id="2920374"/>
    <lineage>
        <taxon>Viruses</taxon>
        <taxon>Duplodnaviria</taxon>
        <taxon>Heunggongvirae</taxon>
        <taxon>Uroviricota</taxon>
        <taxon>Caudoviricetes</taxon>
        <taxon>Heleneionescovirinae</taxon>
        <taxon>Zhangjivirus</taxon>
        <taxon>Zhangjivirus PJN02</taxon>
    </lineage>
</organism>
<dbReference type="EMBL" id="OM634653">
    <property type="protein sequence ID" value="UNH58428.1"/>
    <property type="molecule type" value="Genomic_DNA"/>
</dbReference>
<evidence type="ECO:0000313" key="2">
    <source>
        <dbReference type="Proteomes" id="UP000829276"/>
    </source>
</evidence>
<reference evidence="1" key="1">
    <citation type="submission" date="2022-02" db="EMBL/GenBank/DDBJ databases">
        <authorList>
            <person name="Nazir A."/>
            <person name="Chen Y."/>
            <person name="Liu Y."/>
        </authorList>
    </citation>
    <scope>NUCLEOTIDE SEQUENCE</scope>
</reference>
<proteinExistence type="predicted"/>